<dbReference type="AlphaFoldDB" id="J0WIE5"/>
<dbReference type="Gene3D" id="1.10.287.1060">
    <property type="entry name" value="ESAT-6-like"/>
    <property type="match status" value="1"/>
</dbReference>
<protein>
    <recommendedName>
        <fullName evidence="1">ESAT-6-like protein</fullName>
    </recommendedName>
</protein>
<dbReference type="Pfam" id="PF06013">
    <property type="entry name" value="WXG100"/>
    <property type="match status" value="1"/>
</dbReference>
<dbReference type="EMBL" id="AKFS01000295">
    <property type="protein sequence ID" value="EJF36331.1"/>
    <property type="molecule type" value="Genomic_DNA"/>
</dbReference>
<dbReference type="InterPro" id="IPR036689">
    <property type="entry name" value="ESAT-6-like_sf"/>
</dbReference>
<name>J0WIE5_9ACTO</name>
<comment type="similarity">
    <text evidence="1">Belongs to the WXG100 family.</text>
</comment>
<keyword evidence="4" id="KW-1185">Reference proteome</keyword>
<feature type="compositionally biased region" description="Polar residues" evidence="2">
    <location>
        <begin position="10"/>
        <end position="21"/>
    </location>
</feature>
<proteinExistence type="inferred from homology"/>
<reference evidence="3 4" key="1">
    <citation type="submission" date="2012-05" db="EMBL/GenBank/DDBJ databases">
        <authorList>
            <person name="Harkins D.M."/>
            <person name="Madupu R."/>
            <person name="Durkin A.S."/>
            <person name="Torralba M."/>
            <person name="Methe B."/>
            <person name="Sutton G.G."/>
            <person name="Nelson K.E."/>
        </authorList>
    </citation>
    <scope>NUCLEOTIDE SEQUENCE [LARGE SCALE GENOMIC DNA]</scope>
    <source>
        <strain evidence="3 4">F0490</strain>
    </source>
</reference>
<evidence type="ECO:0000313" key="3">
    <source>
        <dbReference type="EMBL" id="EJF36331.1"/>
    </source>
</evidence>
<evidence type="ECO:0000313" key="4">
    <source>
        <dbReference type="Proteomes" id="UP000004578"/>
    </source>
</evidence>
<feature type="region of interest" description="Disordered" evidence="2">
    <location>
        <begin position="1"/>
        <end position="21"/>
    </location>
</feature>
<evidence type="ECO:0000256" key="2">
    <source>
        <dbReference type="SAM" id="MobiDB-lite"/>
    </source>
</evidence>
<gene>
    <name evidence="3" type="ORF">HMPREF1317_0021</name>
</gene>
<dbReference type="Proteomes" id="UP000004578">
    <property type="component" value="Unassembled WGS sequence"/>
</dbReference>
<evidence type="ECO:0000256" key="1">
    <source>
        <dbReference type="RuleBase" id="RU362001"/>
    </source>
</evidence>
<comment type="caution">
    <text evidence="3">The sequence shown here is derived from an EMBL/GenBank/DDBJ whole genome shotgun (WGS) entry which is preliminary data.</text>
</comment>
<dbReference type="PATRIC" id="fig|1125717.3.peg.1809"/>
<dbReference type="NCBIfam" id="TIGR03930">
    <property type="entry name" value="WXG100_ESAT6"/>
    <property type="match status" value="1"/>
</dbReference>
<organism evidence="3 4">
    <name type="scientific">Schaalia georgiae F0490</name>
    <dbReference type="NCBI Taxonomy" id="1125717"/>
    <lineage>
        <taxon>Bacteria</taxon>
        <taxon>Bacillati</taxon>
        <taxon>Actinomycetota</taxon>
        <taxon>Actinomycetes</taxon>
        <taxon>Actinomycetales</taxon>
        <taxon>Actinomycetaceae</taxon>
        <taxon>Schaalia</taxon>
    </lineage>
</organism>
<accession>J0WIE5</accession>
<sequence>MQVGEGALQQAANTISESQNSLQSRLKRLEGDLSNVSAIWQGPAAARFTQLMAQWRENADKTTSALSEFVEKLGGASRSYSQQEEDLAADMGKYAAGL</sequence>
<dbReference type="InterPro" id="IPR010310">
    <property type="entry name" value="T7SS_ESAT-6-like"/>
</dbReference>
<dbReference type="SUPFAM" id="SSF140453">
    <property type="entry name" value="EsxAB dimer-like"/>
    <property type="match status" value="1"/>
</dbReference>